<feature type="domain" description="N-terminal" evidence="1">
    <location>
        <begin position="14"/>
        <end position="109"/>
    </location>
</feature>
<dbReference type="InterPro" id="IPR013610">
    <property type="entry name" value="ArdC_N"/>
</dbReference>
<dbReference type="Pfam" id="PF08401">
    <property type="entry name" value="ArdcN"/>
    <property type="match status" value="1"/>
</dbReference>
<reference evidence="2 3" key="1">
    <citation type="submission" date="2019-08" db="EMBL/GenBank/DDBJ databases">
        <title>In-depth cultivation of the pig gut microbiome towards novel bacterial diversity and tailored functional studies.</title>
        <authorList>
            <person name="Wylensek D."/>
            <person name="Hitch T.C.A."/>
            <person name="Clavel T."/>
        </authorList>
    </citation>
    <scope>NUCLEOTIDE SEQUENCE [LARGE SCALE GENOMIC DNA]</scope>
    <source>
        <strain evidence="2 3">WCA-693-APC-5D-A</strain>
    </source>
</reference>
<dbReference type="GeneID" id="96779200"/>
<dbReference type="RefSeq" id="WP_154407433.1">
    <property type="nucleotide sequence ID" value="NZ_VUNR01000019.1"/>
</dbReference>
<evidence type="ECO:0000313" key="3">
    <source>
        <dbReference type="Proteomes" id="UP000433181"/>
    </source>
</evidence>
<dbReference type="GO" id="GO:0003697">
    <property type="term" value="F:single-stranded DNA binding"/>
    <property type="evidence" value="ECO:0007669"/>
    <property type="project" value="InterPro"/>
</dbReference>
<organism evidence="2 3">
    <name type="scientific">Anaerovibrio slackiae</name>
    <dbReference type="NCBI Taxonomy" id="2652309"/>
    <lineage>
        <taxon>Bacteria</taxon>
        <taxon>Bacillati</taxon>
        <taxon>Bacillota</taxon>
        <taxon>Negativicutes</taxon>
        <taxon>Selenomonadales</taxon>
        <taxon>Selenomonadaceae</taxon>
        <taxon>Anaerovibrio</taxon>
    </lineage>
</organism>
<dbReference type="AlphaFoldDB" id="A0A6I2UJR2"/>
<accession>A0A6I2UJR2</accession>
<gene>
    <name evidence="2" type="ORF">FYJ84_09720</name>
</gene>
<name>A0A6I2UJR2_9FIRM</name>
<comment type="caution">
    <text evidence="2">The sequence shown here is derived from an EMBL/GenBank/DDBJ whole genome shotgun (WGS) entry which is preliminary data.</text>
</comment>
<proteinExistence type="predicted"/>
<evidence type="ECO:0000313" key="2">
    <source>
        <dbReference type="EMBL" id="MSU09262.1"/>
    </source>
</evidence>
<sequence>MANEYGAQEQKKFDWYQTMTNTVIEHLESGADFFDNLDMVSIPINGATGKGYDFNSNLLLMMEQQKKKSNDPRFFTYKQLQEHGYSVPYGTKSVAVIAIDQVKNDQGKRESHFENVFHASDVVKRVYLTDEQGNKVPLLDRDGNQRFSKYNNQPLYRYNDVPIPPVEPNVKEKAYLVNHDTAASFHTAVENTLQNVSDPGQRDLRAALASMMVAAETNNKATIGDDYSMDREAMLQALHANKKEFANAVYDASCIVKEYRELAWEAGKQHKAEPVKHNYEDDIPFGPVPENLVNNVAEPVAVRPQSAEKVQVEKAALEADMAKSPAIIFSENLAKSLFDSMKAIGASDGEMLLAFAKIKEQGLKMVQENIESKVFSR</sequence>
<dbReference type="Proteomes" id="UP000433181">
    <property type="component" value="Unassembled WGS sequence"/>
</dbReference>
<protein>
    <submittedName>
        <fullName evidence="2">DUF1738 domain-containing protein</fullName>
    </submittedName>
</protein>
<dbReference type="EMBL" id="VUNR01000019">
    <property type="protein sequence ID" value="MSU09262.1"/>
    <property type="molecule type" value="Genomic_DNA"/>
</dbReference>
<evidence type="ECO:0000259" key="1">
    <source>
        <dbReference type="Pfam" id="PF08401"/>
    </source>
</evidence>
<keyword evidence="3" id="KW-1185">Reference proteome</keyword>